<gene>
    <name evidence="2" type="ordered locus">Os02g0820100</name>
    <name evidence="2" type="ORF">OSNPB_020820100</name>
</gene>
<keyword evidence="1" id="KW-0472">Membrane</keyword>
<keyword evidence="1" id="KW-1133">Transmembrane helix</keyword>
<dbReference type="EMBL" id="AP014958">
    <property type="protein sequence ID" value="BAS81617.1"/>
    <property type="molecule type" value="Genomic_DNA"/>
</dbReference>
<name>A0A0N7KGC3_ORYSJ</name>
<organism evidence="2 3">
    <name type="scientific">Oryza sativa subsp. japonica</name>
    <name type="common">Rice</name>
    <dbReference type="NCBI Taxonomy" id="39947"/>
    <lineage>
        <taxon>Eukaryota</taxon>
        <taxon>Viridiplantae</taxon>
        <taxon>Streptophyta</taxon>
        <taxon>Embryophyta</taxon>
        <taxon>Tracheophyta</taxon>
        <taxon>Spermatophyta</taxon>
        <taxon>Magnoliopsida</taxon>
        <taxon>Liliopsida</taxon>
        <taxon>Poales</taxon>
        <taxon>Poaceae</taxon>
        <taxon>BOP clade</taxon>
        <taxon>Oryzoideae</taxon>
        <taxon>Oryzeae</taxon>
        <taxon>Oryzinae</taxon>
        <taxon>Oryza</taxon>
        <taxon>Oryza sativa</taxon>
    </lineage>
</organism>
<sequence>MKGSTFSWSSSPPPLSPNVLGCSLVLVLGDGGDCLVGFWRGFGLDFLLGLSDFLFLALVWVSLSFSLLPVPIPQRLVLDFGIKA</sequence>
<reference evidence="3" key="1">
    <citation type="journal article" date="2005" name="Nature">
        <title>The map-based sequence of the rice genome.</title>
        <authorList>
            <consortium name="International rice genome sequencing project (IRGSP)"/>
            <person name="Matsumoto T."/>
            <person name="Wu J."/>
            <person name="Kanamori H."/>
            <person name="Katayose Y."/>
            <person name="Fujisawa M."/>
            <person name="Namiki N."/>
            <person name="Mizuno H."/>
            <person name="Yamamoto K."/>
            <person name="Antonio B.A."/>
            <person name="Baba T."/>
            <person name="Sakata K."/>
            <person name="Nagamura Y."/>
            <person name="Aoki H."/>
            <person name="Arikawa K."/>
            <person name="Arita K."/>
            <person name="Bito T."/>
            <person name="Chiden Y."/>
            <person name="Fujitsuka N."/>
            <person name="Fukunaka R."/>
            <person name="Hamada M."/>
            <person name="Harada C."/>
            <person name="Hayashi A."/>
            <person name="Hijishita S."/>
            <person name="Honda M."/>
            <person name="Hosokawa S."/>
            <person name="Ichikawa Y."/>
            <person name="Idonuma A."/>
            <person name="Iijima M."/>
            <person name="Ikeda M."/>
            <person name="Ikeno M."/>
            <person name="Ito K."/>
            <person name="Ito S."/>
            <person name="Ito T."/>
            <person name="Ito Y."/>
            <person name="Ito Y."/>
            <person name="Iwabuchi A."/>
            <person name="Kamiya K."/>
            <person name="Karasawa W."/>
            <person name="Kurita K."/>
            <person name="Katagiri S."/>
            <person name="Kikuta A."/>
            <person name="Kobayashi H."/>
            <person name="Kobayashi N."/>
            <person name="Machita K."/>
            <person name="Maehara T."/>
            <person name="Masukawa M."/>
            <person name="Mizubayashi T."/>
            <person name="Mukai Y."/>
            <person name="Nagasaki H."/>
            <person name="Nagata Y."/>
            <person name="Naito S."/>
            <person name="Nakashima M."/>
            <person name="Nakama Y."/>
            <person name="Nakamichi Y."/>
            <person name="Nakamura M."/>
            <person name="Meguro A."/>
            <person name="Negishi M."/>
            <person name="Ohta I."/>
            <person name="Ohta T."/>
            <person name="Okamoto M."/>
            <person name="Ono N."/>
            <person name="Saji S."/>
            <person name="Sakaguchi M."/>
            <person name="Sakai K."/>
            <person name="Shibata M."/>
            <person name="Shimokawa T."/>
            <person name="Song J."/>
            <person name="Takazaki Y."/>
            <person name="Terasawa K."/>
            <person name="Tsugane M."/>
            <person name="Tsuji K."/>
            <person name="Ueda S."/>
            <person name="Waki K."/>
            <person name="Yamagata H."/>
            <person name="Yamamoto M."/>
            <person name="Yamamoto S."/>
            <person name="Yamane H."/>
            <person name="Yoshiki S."/>
            <person name="Yoshihara R."/>
            <person name="Yukawa K."/>
            <person name="Zhong H."/>
            <person name="Yano M."/>
            <person name="Yuan Q."/>
            <person name="Ouyang S."/>
            <person name="Liu J."/>
            <person name="Jones K.M."/>
            <person name="Gansberger K."/>
            <person name="Moffat K."/>
            <person name="Hill J."/>
            <person name="Bera J."/>
            <person name="Fadrosh D."/>
            <person name="Jin S."/>
            <person name="Johri S."/>
            <person name="Kim M."/>
            <person name="Overton L."/>
            <person name="Reardon M."/>
            <person name="Tsitrin T."/>
            <person name="Vuong H."/>
            <person name="Weaver B."/>
            <person name="Ciecko A."/>
            <person name="Tallon L."/>
            <person name="Jackson J."/>
            <person name="Pai G."/>
            <person name="Aken S.V."/>
            <person name="Utterback T."/>
            <person name="Reidmuller S."/>
            <person name="Feldblyum T."/>
            <person name="Hsiao J."/>
            <person name="Zismann V."/>
            <person name="Iobst S."/>
            <person name="de Vazeille A.R."/>
            <person name="Buell C.R."/>
            <person name="Ying K."/>
            <person name="Li Y."/>
            <person name="Lu T."/>
            <person name="Huang Y."/>
            <person name="Zhao Q."/>
            <person name="Feng Q."/>
            <person name="Zhang L."/>
            <person name="Zhu J."/>
            <person name="Weng Q."/>
            <person name="Mu J."/>
            <person name="Lu Y."/>
            <person name="Fan D."/>
            <person name="Liu Y."/>
            <person name="Guan J."/>
            <person name="Zhang Y."/>
            <person name="Yu S."/>
            <person name="Liu X."/>
            <person name="Zhang Y."/>
            <person name="Hong G."/>
            <person name="Han B."/>
            <person name="Choisne N."/>
            <person name="Demange N."/>
            <person name="Orjeda G."/>
            <person name="Samain S."/>
            <person name="Cattolico L."/>
            <person name="Pelletier E."/>
            <person name="Couloux A."/>
            <person name="Segurens B."/>
            <person name="Wincker P."/>
            <person name="D'Hont A."/>
            <person name="Scarpelli C."/>
            <person name="Weissenbach J."/>
            <person name="Salanoubat M."/>
            <person name="Quetier F."/>
            <person name="Yu Y."/>
            <person name="Kim H.R."/>
            <person name="Rambo T."/>
            <person name="Currie J."/>
            <person name="Collura K."/>
            <person name="Luo M."/>
            <person name="Yang T."/>
            <person name="Ammiraju J.S.S."/>
            <person name="Engler F."/>
            <person name="Soderlund C."/>
            <person name="Wing R.A."/>
            <person name="Palmer L.E."/>
            <person name="de la Bastide M."/>
            <person name="Spiegel L."/>
            <person name="Nascimento L."/>
            <person name="Zutavern T."/>
            <person name="O'Shaughnessy A."/>
            <person name="Dike S."/>
            <person name="Dedhia N."/>
            <person name="Preston R."/>
            <person name="Balija V."/>
            <person name="McCombie W.R."/>
            <person name="Chow T."/>
            <person name="Chen H."/>
            <person name="Chung M."/>
            <person name="Chen C."/>
            <person name="Shaw J."/>
            <person name="Wu H."/>
            <person name="Hsiao K."/>
            <person name="Chao Y."/>
            <person name="Chu M."/>
            <person name="Cheng C."/>
            <person name="Hour A."/>
            <person name="Lee P."/>
            <person name="Lin S."/>
            <person name="Lin Y."/>
            <person name="Liou J."/>
            <person name="Liu S."/>
            <person name="Hsing Y."/>
            <person name="Raghuvanshi S."/>
            <person name="Mohanty A."/>
            <person name="Bharti A.K."/>
            <person name="Gaur A."/>
            <person name="Gupta V."/>
            <person name="Kumar D."/>
            <person name="Ravi V."/>
            <person name="Vij S."/>
            <person name="Kapur A."/>
            <person name="Khurana P."/>
            <person name="Khurana P."/>
            <person name="Khurana J.P."/>
            <person name="Tyagi A.K."/>
            <person name="Gaikwad K."/>
            <person name="Singh A."/>
            <person name="Dalal V."/>
            <person name="Srivastava S."/>
            <person name="Dixit A."/>
            <person name="Pal A.K."/>
            <person name="Ghazi I.A."/>
            <person name="Yadav M."/>
            <person name="Pandit A."/>
            <person name="Bhargava A."/>
            <person name="Sureshbabu K."/>
            <person name="Batra K."/>
            <person name="Sharma T.R."/>
            <person name="Mohapatra T."/>
            <person name="Singh N.K."/>
            <person name="Messing J."/>
            <person name="Nelson A.B."/>
            <person name="Fuks G."/>
            <person name="Kavchok S."/>
            <person name="Keizer G."/>
            <person name="Linton E."/>
            <person name="Llaca V."/>
            <person name="Song R."/>
            <person name="Tanyolac B."/>
            <person name="Young S."/>
            <person name="Ho-Il K."/>
            <person name="Hahn J.H."/>
            <person name="Sangsakoo G."/>
            <person name="Vanavichit A."/>
            <person name="de Mattos Luiz.A.T."/>
            <person name="Zimmer P.D."/>
            <person name="Malone G."/>
            <person name="Dellagostin O."/>
            <person name="de Oliveira A.C."/>
            <person name="Bevan M."/>
            <person name="Bancroft I."/>
            <person name="Minx P."/>
            <person name="Cordum H."/>
            <person name="Wilson R."/>
            <person name="Cheng Z."/>
            <person name="Jin W."/>
            <person name="Jiang J."/>
            <person name="Leong S.A."/>
            <person name="Iwama H."/>
            <person name="Gojobori T."/>
            <person name="Itoh T."/>
            <person name="Niimura Y."/>
            <person name="Fujii Y."/>
            <person name="Habara T."/>
            <person name="Sakai H."/>
            <person name="Sato Y."/>
            <person name="Wilson G."/>
            <person name="Kumar K."/>
            <person name="McCouch S."/>
            <person name="Juretic N."/>
            <person name="Hoen D."/>
            <person name="Wright S."/>
            <person name="Bruskiewich R."/>
            <person name="Bureau T."/>
            <person name="Miyao A."/>
            <person name="Hirochika H."/>
            <person name="Nishikawa T."/>
            <person name="Kadowaki K."/>
            <person name="Sugiura M."/>
            <person name="Burr B."/>
            <person name="Sasaki T."/>
        </authorList>
    </citation>
    <scope>NUCLEOTIDE SEQUENCE [LARGE SCALE GENOMIC DNA]</scope>
    <source>
        <strain evidence="3">cv. Nipponbare</strain>
    </source>
</reference>
<evidence type="ECO:0000256" key="1">
    <source>
        <dbReference type="SAM" id="Phobius"/>
    </source>
</evidence>
<reference evidence="2 3" key="2">
    <citation type="journal article" date="2013" name="Plant Cell Physiol.">
        <title>Rice Annotation Project Database (RAP-DB): an integrative and interactive database for rice genomics.</title>
        <authorList>
            <person name="Sakai H."/>
            <person name="Lee S.S."/>
            <person name="Tanaka T."/>
            <person name="Numa H."/>
            <person name="Kim J."/>
            <person name="Kawahara Y."/>
            <person name="Wakimoto H."/>
            <person name="Yang C.C."/>
            <person name="Iwamoto M."/>
            <person name="Abe T."/>
            <person name="Yamada Y."/>
            <person name="Muto A."/>
            <person name="Inokuchi H."/>
            <person name="Ikemura T."/>
            <person name="Matsumoto T."/>
            <person name="Sasaki T."/>
            <person name="Itoh T."/>
        </authorList>
    </citation>
    <scope>NUCLEOTIDE SEQUENCE [LARGE SCALE GENOMIC DNA]</scope>
    <source>
        <strain evidence="3">cv. Nipponbare</strain>
    </source>
</reference>
<protein>
    <submittedName>
        <fullName evidence="2">Os02g0820100 protein</fullName>
    </submittedName>
</protein>
<accession>A0A0N7KGC3</accession>
<reference evidence="2 3" key="3">
    <citation type="journal article" date="2013" name="Rice">
        <title>Improvement of the Oryza sativa Nipponbare reference genome using next generation sequence and optical map data.</title>
        <authorList>
            <person name="Kawahara Y."/>
            <person name="de la Bastide M."/>
            <person name="Hamilton J.P."/>
            <person name="Kanamori H."/>
            <person name="McCombie W.R."/>
            <person name="Ouyang S."/>
            <person name="Schwartz D.C."/>
            <person name="Tanaka T."/>
            <person name="Wu J."/>
            <person name="Zhou S."/>
            <person name="Childs K.L."/>
            <person name="Davidson R.M."/>
            <person name="Lin H."/>
            <person name="Quesada-Ocampo L."/>
            <person name="Vaillancourt B."/>
            <person name="Sakai H."/>
            <person name="Lee S.S."/>
            <person name="Kim J."/>
            <person name="Numa H."/>
            <person name="Itoh T."/>
            <person name="Buell C.R."/>
            <person name="Matsumoto T."/>
        </authorList>
    </citation>
    <scope>NUCLEOTIDE SEQUENCE [LARGE SCALE GENOMIC DNA]</scope>
    <source>
        <strain evidence="3">cv. Nipponbare</strain>
    </source>
</reference>
<evidence type="ECO:0000313" key="3">
    <source>
        <dbReference type="Proteomes" id="UP000059680"/>
    </source>
</evidence>
<dbReference type="InParanoid" id="A0A0N7KGC3"/>
<dbReference type="Gramene" id="Os02t0820100-00">
    <property type="protein sequence ID" value="Os02t0820100-00"/>
    <property type="gene ID" value="Os02g0820100"/>
</dbReference>
<feature type="transmembrane region" description="Helical" evidence="1">
    <location>
        <begin position="46"/>
        <end position="68"/>
    </location>
</feature>
<dbReference type="PaxDb" id="39947-A0A0N7KGC3"/>
<evidence type="ECO:0000313" key="2">
    <source>
        <dbReference type="EMBL" id="BAS81617.1"/>
    </source>
</evidence>
<dbReference type="AlphaFoldDB" id="A0A0N7KGC3"/>
<proteinExistence type="predicted"/>
<keyword evidence="1" id="KW-0812">Transmembrane</keyword>
<keyword evidence="3" id="KW-1185">Reference proteome</keyword>
<dbReference type="Proteomes" id="UP000059680">
    <property type="component" value="Chromosome 2"/>
</dbReference>